<keyword evidence="3" id="KW-1003">Cell membrane</keyword>
<dbReference type="GO" id="GO:0005886">
    <property type="term" value="C:plasma membrane"/>
    <property type="evidence" value="ECO:0007669"/>
    <property type="project" value="UniProtKB-SubCell"/>
</dbReference>
<dbReference type="Proteomes" id="UP000287352">
    <property type="component" value="Unassembled WGS sequence"/>
</dbReference>
<evidence type="ECO:0000256" key="3">
    <source>
        <dbReference type="ARBA" id="ARBA00022475"/>
    </source>
</evidence>
<dbReference type="InterPro" id="IPR011527">
    <property type="entry name" value="ABC1_TM_dom"/>
</dbReference>
<keyword evidence="5" id="KW-0547">Nucleotide-binding</keyword>
<evidence type="ECO:0000256" key="4">
    <source>
        <dbReference type="ARBA" id="ARBA00022692"/>
    </source>
</evidence>
<dbReference type="GO" id="GO:0016887">
    <property type="term" value="F:ATP hydrolysis activity"/>
    <property type="evidence" value="ECO:0007669"/>
    <property type="project" value="InterPro"/>
</dbReference>
<gene>
    <name evidence="12" type="ORF">KTT_08320</name>
</gene>
<keyword evidence="7 9" id="KW-1133">Transmembrane helix</keyword>
<dbReference type="InterPro" id="IPR014223">
    <property type="entry name" value="ABC_CydC/D"/>
</dbReference>
<keyword evidence="4 9" id="KW-0812">Transmembrane</keyword>
<reference evidence="13" key="1">
    <citation type="submission" date="2018-12" db="EMBL/GenBank/DDBJ databases">
        <title>Tengunoibacter tsumagoiensis gen. nov., sp. nov., Dictyobacter kobayashii sp. nov., D. alpinus sp. nov., and D. joshuensis sp. nov. and description of Dictyobacteraceae fam. nov. within the order Ktedonobacterales isolated from Tengu-no-mugimeshi.</title>
        <authorList>
            <person name="Wang C.M."/>
            <person name="Zheng Y."/>
            <person name="Sakai Y."/>
            <person name="Toyoda A."/>
            <person name="Minakuchi Y."/>
            <person name="Abe K."/>
            <person name="Yokota A."/>
            <person name="Yabe S."/>
        </authorList>
    </citation>
    <scope>NUCLEOTIDE SEQUENCE [LARGE SCALE GENOMIC DNA]</scope>
    <source>
        <strain evidence="13">Uno3</strain>
    </source>
</reference>
<dbReference type="GO" id="GO:0140359">
    <property type="term" value="F:ABC-type transporter activity"/>
    <property type="evidence" value="ECO:0007669"/>
    <property type="project" value="InterPro"/>
</dbReference>
<evidence type="ECO:0000256" key="9">
    <source>
        <dbReference type="SAM" id="Phobius"/>
    </source>
</evidence>
<dbReference type="CDD" id="cd18585">
    <property type="entry name" value="ABC_6TM_CydC"/>
    <property type="match status" value="1"/>
</dbReference>
<feature type="transmembrane region" description="Helical" evidence="9">
    <location>
        <begin position="154"/>
        <end position="176"/>
    </location>
</feature>
<dbReference type="Pfam" id="PF00664">
    <property type="entry name" value="ABC_membrane"/>
    <property type="match status" value="1"/>
</dbReference>
<dbReference type="InterPro" id="IPR003593">
    <property type="entry name" value="AAA+_ATPase"/>
</dbReference>
<dbReference type="PANTHER" id="PTHR24221">
    <property type="entry name" value="ATP-BINDING CASSETTE SUB-FAMILY B"/>
    <property type="match status" value="1"/>
</dbReference>
<accession>A0A401ZVQ0</accession>
<feature type="transmembrane region" description="Helical" evidence="9">
    <location>
        <begin position="70"/>
        <end position="89"/>
    </location>
</feature>
<dbReference type="SMART" id="SM00382">
    <property type="entry name" value="AAA"/>
    <property type="match status" value="1"/>
</dbReference>
<dbReference type="Gene3D" id="3.40.50.300">
    <property type="entry name" value="P-loop containing nucleotide triphosphate hydrolases"/>
    <property type="match status" value="1"/>
</dbReference>
<evidence type="ECO:0000256" key="7">
    <source>
        <dbReference type="ARBA" id="ARBA00022989"/>
    </source>
</evidence>
<comment type="subcellular location">
    <subcellularLocation>
        <location evidence="1">Cell membrane</location>
        <topology evidence="1">Multi-pass membrane protein</topology>
    </subcellularLocation>
</comment>
<evidence type="ECO:0000256" key="2">
    <source>
        <dbReference type="ARBA" id="ARBA00022448"/>
    </source>
</evidence>
<evidence type="ECO:0000256" key="5">
    <source>
        <dbReference type="ARBA" id="ARBA00022741"/>
    </source>
</evidence>
<evidence type="ECO:0000256" key="8">
    <source>
        <dbReference type="ARBA" id="ARBA00023136"/>
    </source>
</evidence>
<evidence type="ECO:0000256" key="1">
    <source>
        <dbReference type="ARBA" id="ARBA00004651"/>
    </source>
</evidence>
<sequence length="612" mass="67373">MNSTLTQLLRPGGGITMNNTLIRLLKLAAPIRGWMALAALVGSLTVASGIGLMATSAYLISAAALHPSVAALQVAIVGVRFFGIARGVFRYLERMVSHRATFRLLSNLRVWFYTALEPLMPARLLTDKDGRVEGLRSGDLLRRVVADIDVLQNFYIRIVAPPVVAVIIGLGMWALLGAFGGIFALIYCICFLLASIAVPLLTHLLSKRLGQELVETRAELHTQLVDRIQGLADLVAFGQEEQQAQELAMLNTRLNRMQMAMAQISGLQGSLSNFLMNLTAWAMLLAAIPIISTGHLNGVFLAVIVLSTLASFEILLPLPGAFQQLGGSLTAAQRLFTIVDAPPAIQDPITPSPQPTGHTFEIKQLGFRYEATEPEVLKNITLTLPEGQCLAIIGPSGSGKSTLTRLLLRFWDYQEGQILLGGHELKAYQQEDLYRMISVVEQDTHLFNTTIRENLLIARSDATEEELILACQQAQLHDFVQTLPSGYHTQVGEQGLRLSGGERQRVAIARAFLKNAPILFLDEPTVNLDAVTERAILQALRVLCQGRTTLMIAHRLTELDMADEIVVLQNGQIIERGKQEQLLNAHGLYWQMHQQQYTTLRKLDDSTNKKVS</sequence>
<dbReference type="PROSITE" id="PS50893">
    <property type="entry name" value="ABC_TRANSPORTER_2"/>
    <property type="match status" value="1"/>
</dbReference>
<proteinExistence type="predicted"/>
<evidence type="ECO:0000259" key="11">
    <source>
        <dbReference type="PROSITE" id="PS50929"/>
    </source>
</evidence>
<keyword evidence="8 9" id="KW-0472">Membrane</keyword>
<feature type="domain" description="ABC transmembrane type-1" evidence="11">
    <location>
        <begin position="36"/>
        <end position="327"/>
    </location>
</feature>
<evidence type="ECO:0000313" key="12">
    <source>
        <dbReference type="EMBL" id="GCE10973.1"/>
    </source>
</evidence>
<dbReference type="InterPro" id="IPR036640">
    <property type="entry name" value="ABC1_TM_sf"/>
</dbReference>
<comment type="caution">
    <text evidence="12">The sequence shown here is derived from an EMBL/GenBank/DDBJ whole genome shotgun (WGS) entry which is preliminary data.</text>
</comment>
<dbReference type="PROSITE" id="PS00211">
    <property type="entry name" value="ABC_TRANSPORTER_1"/>
    <property type="match status" value="1"/>
</dbReference>
<evidence type="ECO:0000313" key="13">
    <source>
        <dbReference type="Proteomes" id="UP000287352"/>
    </source>
</evidence>
<feature type="transmembrane region" description="Helical" evidence="9">
    <location>
        <begin position="33"/>
        <end position="58"/>
    </location>
</feature>
<dbReference type="GO" id="GO:0045454">
    <property type="term" value="P:cell redox homeostasis"/>
    <property type="evidence" value="ECO:0007669"/>
    <property type="project" value="InterPro"/>
</dbReference>
<dbReference type="Pfam" id="PF00005">
    <property type="entry name" value="ABC_tran"/>
    <property type="match status" value="1"/>
</dbReference>
<dbReference type="NCBIfam" id="TIGR02868">
    <property type="entry name" value="CydC"/>
    <property type="match status" value="1"/>
</dbReference>
<dbReference type="GO" id="GO:0034040">
    <property type="term" value="F:ATPase-coupled lipid transmembrane transporter activity"/>
    <property type="evidence" value="ECO:0007669"/>
    <property type="project" value="TreeGrafter"/>
</dbReference>
<dbReference type="FunFam" id="3.40.50.300:FF:000221">
    <property type="entry name" value="Multidrug ABC transporter ATP-binding protein"/>
    <property type="match status" value="1"/>
</dbReference>
<dbReference type="PANTHER" id="PTHR24221:SF653">
    <property type="entry name" value="TRANSPORT ATP-BINDING PROTEIN CYDC"/>
    <property type="match status" value="1"/>
</dbReference>
<organism evidence="12 13">
    <name type="scientific">Tengunoibacter tsumagoiensis</name>
    <dbReference type="NCBI Taxonomy" id="2014871"/>
    <lineage>
        <taxon>Bacteria</taxon>
        <taxon>Bacillati</taxon>
        <taxon>Chloroflexota</taxon>
        <taxon>Ktedonobacteria</taxon>
        <taxon>Ktedonobacterales</taxon>
        <taxon>Dictyobacteraceae</taxon>
        <taxon>Tengunoibacter</taxon>
    </lineage>
</organism>
<evidence type="ECO:0000256" key="6">
    <source>
        <dbReference type="ARBA" id="ARBA00022840"/>
    </source>
</evidence>
<dbReference type="InterPro" id="IPR039421">
    <property type="entry name" value="Type_1_exporter"/>
</dbReference>
<evidence type="ECO:0000259" key="10">
    <source>
        <dbReference type="PROSITE" id="PS50893"/>
    </source>
</evidence>
<dbReference type="GO" id="GO:0034775">
    <property type="term" value="P:glutathione transmembrane transport"/>
    <property type="evidence" value="ECO:0007669"/>
    <property type="project" value="InterPro"/>
</dbReference>
<dbReference type="InterPro" id="IPR003439">
    <property type="entry name" value="ABC_transporter-like_ATP-bd"/>
</dbReference>
<dbReference type="SUPFAM" id="SSF52540">
    <property type="entry name" value="P-loop containing nucleoside triphosphate hydrolases"/>
    <property type="match status" value="1"/>
</dbReference>
<dbReference type="PROSITE" id="PS50929">
    <property type="entry name" value="ABC_TM1F"/>
    <property type="match status" value="1"/>
</dbReference>
<dbReference type="SUPFAM" id="SSF90123">
    <property type="entry name" value="ABC transporter transmembrane region"/>
    <property type="match status" value="1"/>
</dbReference>
<dbReference type="Gene3D" id="1.20.1560.10">
    <property type="entry name" value="ABC transporter type 1, transmembrane domain"/>
    <property type="match status" value="1"/>
</dbReference>
<feature type="transmembrane region" description="Helical" evidence="9">
    <location>
        <begin position="182"/>
        <end position="201"/>
    </location>
</feature>
<dbReference type="InterPro" id="IPR027417">
    <property type="entry name" value="P-loop_NTPase"/>
</dbReference>
<keyword evidence="13" id="KW-1185">Reference proteome</keyword>
<dbReference type="AlphaFoldDB" id="A0A401ZVQ0"/>
<keyword evidence="6" id="KW-0067">ATP-binding</keyword>
<feature type="domain" description="ABC transporter" evidence="10">
    <location>
        <begin position="360"/>
        <end position="595"/>
    </location>
</feature>
<name>A0A401ZVQ0_9CHLR</name>
<dbReference type="GO" id="GO:0005524">
    <property type="term" value="F:ATP binding"/>
    <property type="evidence" value="ECO:0007669"/>
    <property type="project" value="UniProtKB-KW"/>
</dbReference>
<keyword evidence="2" id="KW-0813">Transport</keyword>
<dbReference type="EMBL" id="BIFR01000001">
    <property type="protein sequence ID" value="GCE10973.1"/>
    <property type="molecule type" value="Genomic_DNA"/>
</dbReference>
<dbReference type="InterPro" id="IPR017871">
    <property type="entry name" value="ABC_transporter-like_CS"/>
</dbReference>
<dbReference type="RefSeq" id="WP_245993986.1">
    <property type="nucleotide sequence ID" value="NZ_BIFR01000001.1"/>
</dbReference>
<protein>
    <submittedName>
        <fullName evidence="12">Thiol reductant ABC exporter subunit CydC</fullName>
    </submittedName>
</protein>